<feature type="compositionally biased region" description="Basic and acidic residues" evidence="1">
    <location>
        <begin position="17"/>
        <end position="26"/>
    </location>
</feature>
<keyword evidence="4" id="KW-1185">Reference proteome</keyword>
<reference evidence="4" key="1">
    <citation type="journal article" date="2019" name="Int. J. Syst. Evol. Microbiol.">
        <title>The Global Catalogue of Microorganisms (GCM) 10K type strain sequencing project: providing services to taxonomists for standard genome sequencing and annotation.</title>
        <authorList>
            <consortium name="The Broad Institute Genomics Platform"/>
            <consortium name="The Broad Institute Genome Sequencing Center for Infectious Disease"/>
            <person name="Wu L."/>
            <person name="Ma J."/>
        </authorList>
    </citation>
    <scope>NUCLEOTIDE SEQUENCE [LARGE SCALE GENOMIC DNA]</scope>
    <source>
        <strain evidence="4">JCM 17329</strain>
    </source>
</reference>
<proteinExistence type="predicted"/>
<organism evidence="3 4">
    <name type="scientific">Oceanisphaera sediminis</name>
    <dbReference type="NCBI Taxonomy" id="981381"/>
    <lineage>
        <taxon>Bacteria</taxon>
        <taxon>Pseudomonadati</taxon>
        <taxon>Pseudomonadota</taxon>
        <taxon>Gammaproteobacteria</taxon>
        <taxon>Aeromonadales</taxon>
        <taxon>Aeromonadaceae</taxon>
        <taxon>Oceanisphaera</taxon>
    </lineage>
</organism>
<dbReference type="EMBL" id="BAABDS010000051">
    <property type="protein sequence ID" value="GAA3722474.1"/>
    <property type="molecule type" value="Genomic_DNA"/>
</dbReference>
<gene>
    <name evidence="3" type="ORF">GCM10022421_34020</name>
</gene>
<dbReference type="InterPro" id="IPR041651">
    <property type="entry name" value="DUF5610"/>
</dbReference>
<evidence type="ECO:0000259" key="2">
    <source>
        <dbReference type="Pfam" id="PF18433"/>
    </source>
</evidence>
<sequence>MAVSLMSNTRVTGSGPRDAEPVKSGEKTGQQAQPAEFAVARDELKARANQSLVKAMFEAGGQGDDKAMRIFYGEVLDKLNAELGTEQAVTQDKVAAQPDDFWSPENTADRIVNSALGHFETFKTQNPDMAEQEQLEQFLTKITKAIDQGYGEAVKVLDGLKVFDGSIRDNAEATQALIGERLAAFREEKQGKQE</sequence>
<comment type="caution">
    <text evidence="3">The sequence shown here is derived from an EMBL/GenBank/DDBJ whole genome shotgun (WGS) entry which is preliminary data.</text>
</comment>
<name>A0ABP7EV58_9GAMM</name>
<dbReference type="Proteomes" id="UP001501479">
    <property type="component" value="Unassembled WGS sequence"/>
</dbReference>
<evidence type="ECO:0000256" key="1">
    <source>
        <dbReference type="SAM" id="MobiDB-lite"/>
    </source>
</evidence>
<protein>
    <recommendedName>
        <fullName evidence="2">DUF5610 domain-containing protein</fullName>
    </recommendedName>
</protein>
<dbReference type="Pfam" id="PF18433">
    <property type="entry name" value="DUF5610"/>
    <property type="match status" value="1"/>
</dbReference>
<accession>A0ABP7EV58</accession>
<evidence type="ECO:0000313" key="3">
    <source>
        <dbReference type="EMBL" id="GAA3722474.1"/>
    </source>
</evidence>
<feature type="region of interest" description="Disordered" evidence="1">
    <location>
        <begin position="1"/>
        <end position="36"/>
    </location>
</feature>
<dbReference type="Gene3D" id="1.10.132.90">
    <property type="match status" value="1"/>
</dbReference>
<dbReference type="RefSeq" id="WP_344965975.1">
    <property type="nucleotide sequence ID" value="NZ_BAABDS010000051.1"/>
</dbReference>
<feature type="domain" description="DUF5610" evidence="2">
    <location>
        <begin position="66"/>
        <end position="185"/>
    </location>
</feature>
<evidence type="ECO:0000313" key="4">
    <source>
        <dbReference type="Proteomes" id="UP001501479"/>
    </source>
</evidence>
<feature type="compositionally biased region" description="Polar residues" evidence="1">
    <location>
        <begin position="1"/>
        <end position="12"/>
    </location>
</feature>